<dbReference type="Proteomes" id="UP000236735">
    <property type="component" value="Unassembled WGS sequence"/>
</dbReference>
<proteinExistence type="predicted"/>
<name>A0A1H5X3W8_XYLRU</name>
<dbReference type="AlphaFoldDB" id="A0A1H5X3W8"/>
<accession>A0A1H5X3W8</accession>
<evidence type="ECO:0000313" key="2">
    <source>
        <dbReference type="Proteomes" id="UP000236735"/>
    </source>
</evidence>
<evidence type="ECO:0000313" key="1">
    <source>
        <dbReference type="EMBL" id="SEG06448.1"/>
    </source>
</evidence>
<sequence>MEDKKKLTINFDKAPTEEEMKMKPSAVRISVIEGTKKKK</sequence>
<gene>
    <name evidence="1" type="ORF">SAMN05216354_2612</name>
</gene>
<dbReference type="EMBL" id="FNUV01000008">
    <property type="protein sequence ID" value="SEG06448.1"/>
    <property type="molecule type" value="Genomic_DNA"/>
</dbReference>
<reference evidence="1 2" key="1">
    <citation type="submission" date="2016-10" db="EMBL/GenBank/DDBJ databases">
        <authorList>
            <person name="de Groot N.N."/>
        </authorList>
    </citation>
    <scope>NUCLEOTIDE SEQUENCE [LARGE SCALE GENOMIC DNA]</scope>
    <source>
        <strain evidence="1 2">AR32</strain>
    </source>
</reference>
<protein>
    <submittedName>
        <fullName evidence="1">Uncharacterized protein</fullName>
    </submittedName>
</protein>
<organism evidence="1 2">
    <name type="scientific">Xylanibacter ruminicola</name>
    <name type="common">Prevotella ruminicola</name>
    <dbReference type="NCBI Taxonomy" id="839"/>
    <lineage>
        <taxon>Bacteria</taxon>
        <taxon>Pseudomonadati</taxon>
        <taxon>Bacteroidota</taxon>
        <taxon>Bacteroidia</taxon>
        <taxon>Bacteroidales</taxon>
        <taxon>Prevotellaceae</taxon>
        <taxon>Xylanibacter</taxon>
    </lineage>
</organism>